<accession>A0A380RY53</accession>
<dbReference type="GO" id="GO:0005737">
    <property type="term" value="C:cytoplasm"/>
    <property type="evidence" value="ECO:0007669"/>
    <property type="project" value="TreeGrafter"/>
</dbReference>
<gene>
    <name evidence="1" type="ORF">SAMN05661053_1055</name>
</gene>
<protein>
    <submittedName>
        <fullName evidence="1">Dihydroorotase</fullName>
    </submittedName>
</protein>
<proteinExistence type="predicted"/>
<dbReference type="EMBL" id="UHJL01000001">
    <property type="protein sequence ID" value="SUQ19812.1"/>
    <property type="molecule type" value="Genomic_DNA"/>
</dbReference>
<dbReference type="AlphaFoldDB" id="A0A380RY53"/>
<evidence type="ECO:0000313" key="1">
    <source>
        <dbReference type="EMBL" id="SUQ19812.1"/>
    </source>
</evidence>
<reference evidence="1 2" key="1">
    <citation type="submission" date="2017-08" db="EMBL/GenBank/DDBJ databases">
        <authorList>
            <person name="de Groot N.N."/>
        </authorList>
    </citation>
    <scope>NUCLEOTIDE SEQUENCE [LARGE SCALE GENOMIC DNA]</scope>
    <source>
        <strain evidence="1 2">HM2</strain>
    </source>
</reference>
<dbReference type="PANTHER" id="PTHR43668">
    <property type="entry name" value="ALLANTOINASE"/>
    <property type="match status" value="1"/>
</dbReference>
<dbReference type="InterPro" id="IPR011059">
    <property type="entry name" value="Metal-dep_hydrolase_composite"/>
</dbReference>
<sequence>MKMRKPCKGRLVNVVLKNAKFWNGKSFELQNEVRLNACETSETVEFDCNGALVMPALFGLGLDFMEPLRDDVYTFADGFDALRKGGFYGGLYESAANPIDDADKYTAMVNRFKSEERGEDAFDIKFLGAYSKGFGSDSLAEMVELAEAGVAGFGDGNGVIPHSRFLRLAMEYGKMTGKRFFFQPMDKTLRHSGCVHEGAYSDMLGMKGIPRIAETIAAYTVLETARFLQVPVHFKQVTCGETLELVRNARKNGIDVTCDVNLYHLLLDDSCLETLDSAYHILPPIRSAGDREALWQGVVDGTVNAISVNHTPVLRQDTVVNFEDSVPGALSLEVALPAIWNKLVASVGEARAIELLSTAPARLAGAESAGESVVVLAPEKTHKVLESDFAGHVCNSPLTGKVLPSSILASYINGVWTEL</sequence>
<dbReference type="Proteomes" id="UP000255423">
    <property type="component" value="Unassembled WGS sequence"/>
</dbReference>
<dbReference type="Gene3D" id="3.20.20.140">
    <property type="entry name" value="Metal-dependent hydrolases"/>
    <property type="match status" value="1"/>
</dbReference>
<dbReference type="GO" id="GO:0004038">
    <property type="term" value="F:allantoinase activity"/>
    <property type="evidence" value="ECO:0007669"/>
    <property type="project" value="TreeGrafter"/>
</dbReference>
<dbReference type="PANTHER" id="PTHR43668:SF2">
    <property type="entry name" value="ALLANTOINASE"/>
    <property type="match status" value="1"/>
</dbReference>
<dbReference type="Gene3D" id="2.30.40.10">
    <property type="entry name" value="Urease, subunit C, domain 1"/>
    <property type="match status" value="1"/>
</dbReference>
<dbReference type="InterPro" id="IPR050138">
    <property type="entry name" value="DHOase/Allantoinase_Hydrolase"/>
</dbReference>
<dbReference type="SUPFAM" id="SSF51556">
    <property type="entry name" value="Metallo-dependent hydrolases"/>
    <property type="match status" value="1"/>
</dbReference>
<dbReference type="InterPro" id="IPR032466">
    <property type="entry name" value="Metal_Hydrolase"/>
</dbReference>
<dbReference type="RefSeq" id="WP_109572340.1">
    <property type="nucleotide sequence ID" value="NZ_UHJL01000001.1"/>
</dbReference>
<organism evidence="1 2">
    <name type="scientific">Fibrobacter succinogenes</name>
    <name type="common">Bacteroides succinogenes</name>
    <dbReference type="NCBI Taxonomy" id="833"/>
    <lineage>
        <taxon>Bacteria</taxon>
        <taxon>Pseudomonadati</taxon>
        <taxon>Fibrobacterota</taxon>
        <taxon>Fibrobacteria</taxon>
        <taxon>Fibrobacterales</taxon>
        <taxon>Fibrobacteraceae</taxon>
        <taxon>Fibrobacter</taxon>
    </lineage>
</organism>
<name>A0A380RY53_FIBSU</name>
<dbReference type="GO" id="GO:0006145">
    <property type="term" value="P:purine nucleobase catabolic process"/>
    <property type="evidence" value="ECO:0007669"/>
    <property type="project" value="TreeGrafter"/>
</dbReference>
<evidence type="ECO:0000313" key="2">
    <source>
        <dbReference type="Proteomes" id="UP000255423"/>
    </source>
</evidence>